<dbReference type="PANTHER" id="PTHR23150:SF36">
    <property type="entry name" value="HERCYNINE OXYGENASE"/>
    <property type="match status" value="1"/>
</dbReference>
<evidence type="ECO:0000313" key="7">
    <source>
        <dbReference type="Proteomes" id="UP001064632"/>
    </source>
</evidence>
<dbReference type="InterPro" id="IPR042095">
    <property type="entry name" value="SUMF_sf"/>
</dbReference>
<proteinExistence type="predicted"/>
<dbReference type="SUPFAM" id="SSF56436">
    <property type="entry name" value="C-type lectin-like"/>
    <property type="match status" value="1"/>
</dbReference>
<sequence>MGGWDAVVMEEGVGRTLIPPHGEASSGPLSLAERYARQRRATLDLCDGLSAEDMSAQSMPQTSPTKWHLAHTTWFFEQFVLGVRVSADDWARLFNSYYEQVGRPFARDRRGLLTRPSLAEVLAYRARVDDLVLALLDRDLEPERASHVELGIQHEQQHQELLLTDLKHLFAQSPLEPVFRFPPSSGAPAPASLSNGLRLRFLPGTSGPIDIGHEGPGFAFDNEQPRHPAMVARHRIANRPVTNAEYRTFILDGGYRRPELWLSDGWAEVRRAGWDRPLYWSSELDTEFTLHGRVSIDPHAPVCHVSYYEADAFARWAGARLLTEQEWESDADPGDIASGHWRESGVFHPTAAIRDVGVRQMFGDVWEWTSSAYSAYPRFRPAVGAVGEYNGKFMCGQYVLRGGSCASPESHIRSTYRNFFYPADRWQFMGIRLGVDG</sequence>
<organism evidence="6 7">
    <name type="scientific">Tahibacter amnicola</name>
    <dbReference type="NCBI Taxonomy" id="2976241"/>
    <lineage>
        <taxon>Bacteria</taxon>
        <taxon>Pseudomonadati</taxon>
        <taxon>Pseudomonadota</taxon>
        <taxon>Gammaproteobacteria</taxon>
        <taxon>Lysobacterales</taxon>
        <taxon>Rhodanobacteraceae</taxon>
        <taxon>Tahibacter</taxon>
    </lineage>
</organism>
<evidence type="ECO:0000259" key="4">
    <source>
        <dbReference type="Pfam" id="PF03781"/>
    </source>
</evidence>
<keyword evidence="7" id="KW-1185">Reference proteome</keyword>
<feature type="domain" description="Sulfatase-modifying factor enzyme-like" evidence="4">
    <location>
        <begin position="355"/>
        <end position="433"/>
    </location>
</feature>
<accession>A0ABY6BQ04</accession>
<dbReference type="RefSeq" id="WP_261696804.1">
    <property type="nucleotide sequence ID" value="NZ_CP104694.1"/>
</dbReference>
<evidence type="ECO:0000313" key="6">
    <source>
        <dbReference type="EMBL" id="UXI69852.1"/>
    </source>
</evidence>
<evidence type="ECO:0000256" key="2">
    <source>
        <dbReference type="ARBA" id="ARBA00023004"/>
    </source>
</evidence>
<dbReference type="Gene3D" id="3.90.1580.10">
    <property type="entry name" value="paralog of FGE (formylglycine-generating enzyme)"/>
    <property type="match status" value="1"/>
</dbReference>
<dbReference type="PANTHER" id="PTHR23150">
    <property type="entry name" value="SULFATASE MODIFYING FACTOR 1, 2"/>
    <property type="match status" value="1"/>
</dbReference>
<gene>
    <name evidence="6" type="primary">egtB</name>
    <name evidence="6" type="ORF">N4264_09560</name>
</gene>
<dbReference type="EMBL" id="CP104694">
    <property type="protein sequence ID" value="UXI69852.1"/>
    <property type="molecule type" value="Genomic_DNA"/>
</dbReference>
<reference evidence="6" key="1">
    <citation type="submission" date="2022-09" db="EMBL/GenBank/DDBJ databases">
        <title>Tahibacter sp. nov., isolated from a fresh water.</title>
        <authorList>
            <person name="Baek J.H."/>
            <person name="Lee J.K."/>
            <person name="Kim J.M."/>
            <person name="Jeon C.O."/>
        </authorList>
    </citation>
    <scope>NUCLEOTIDE SEQUENCE</scope>
    <source>
        <strain evidence="6">W38</strain>
    </source>
</reference>
<evidence type="ECO:0000256" key="3">
    <source>
        <dbReference type="ARBA" id="ARBA00037882"/>
    </source>
</evidence>
<comment type="pathway">
    <text evidence="3">Amino-acid biosynthesis; ergothioneine biosynthesis.</text>
</comment>
<protein>
    <submittedName>
        <fullName evidence="6">Ergothioneine biosynthesis protein EgtB</fullName>
    </submittedName>
</protein>
<dbReference type="InterPro" id="IPR017806">
    <property type="entry name" value="EgtB"/>
</dbReference>
<dbReference type="Pfam" id="PF03781">
    <property type="entry name" value="FGE-sulfatase"/>
    <property type="match status" value="2"/>
</dbReference>
<dbReference type="InterPro" id="IPR016187">
    <property type="entry name" value="CTDL_fold"/>
</dbReference>
<feature type="domain" description="Sulfatase-modifying factor enzyme-like" evidence="4">
    <location>
        <begin position="207"/>
        <end position="335"/>
    </location>
</feature>
<dbReference type="InterPro" id="IPR051043">
    <property type="entry name" value="Sulfatase_Mod_Factor_Kinase"/>
</dbReference>
<dbReference type="InterPro" id="IPR024775">
    <property type="entry name" value="DinB-like"/>
</dbReference>
<dbReference type="Gene3D" id="1.20.120.450">
    <property type="entry name" value="dinb family like domain"/>
    <property type="match status" value="1"/>
</dbReference>
<evidence type="ECO:0000259" key="5">
    <source>
        <dbReference type="Pfam" id="PF12867"/>
    </source>
</evidence>
<dbReference type="Proteomes" id="UP001064632">
    <property type="component" value="Chromosome"/>
</dbReference>
<dbReference type="Pfam" id="PF12867">
    <property type="entry name" value="DinB_2"/>
    <property type="match status" value="1"/>
</dbReference>
<dbReference type="SUPFAM" id="SSF109854">
    <property type="entry name" value="DinB/YfiT-like putative metalloenzymes"/>
    <property type="match status" value="1"/>
</dbReference>
<feature type="domain" description="DinB-like" evidence="5">
    <location>
        <begin position="35"/>
        <end position="160"/>
    </location>
</feature>
<dbReference type="NCBIfam" id="TIGR03440">
    <property type="entry name" value="egtB_TIGR03440"/>
    <property type="match status" value="1"/>
</dbReference>
<keyword evidence="1" id="KW-0560">Oxidoreductase</keyword>
<keyword evidence="2" id="KW-0408">Iron</keyword>
<name>A0ABY6BQ04_9GAMM</name>
<dbReference type="InterPro" id="IPR034660">
    <property type="entry name" value="DinB/YfiT-like"/>
</dbReference>
<dbReference type="InterPro" id="IPR005532">
    <property type="entry name" value="SUMF_dom"/>
</dbReference>
<evidence type="ECO:0000256" key="1">
    <source>
        <dbReference type="ARBA" id="ARBA00023002"/>
    </source>
</evidence>